<proteinExistence type="predicted"/>
<dbReference type="EMBL" id="QVQW01000070">
    <property type="protein sequence ID" value="RKU41641.1"/>
    <property type="molecule type" value="Genomic_DNA"/>
</dbReference>
<dbReference type="AlphaFoldDB" id="A0A420Y144"/>
<feature type="compositionally biased region" description="Low complexity" evidence="3">
    <location>
        <begin position="275"/>
        <end position="289"/>
    </location>
</feature>
<feature type="domain" description="RRM" evidence="4">
    <location>
        <begin position="318"/>
        <end position="396"/>
    </location>
</feature>
<dbReference type="Proteomes" id="UP000275385">
    <property type="component" value="Unassembled WGS sequence"/>
</dbReference>
<dbReference type="PANTHER" id="PTHR47640:SF11">
    <property type="entry name" value="RNA-BINDING PROTEIN 42"/>
    <property type="match status" value="1"/>
</dbReference>
<feature type="region of interest" description="Disordered" evidence="3">
    <location>
        <begin position="230"/>
        <end position="301"/>
    </location>
</feature>
<feature type="compositionally biased region" description="Basic and acidic residues" evidence="3">
    <location>
        <begin position="396"/>
        <end position="408"/>
    </location>
</feature>
<evidence type="ECO:0000256" key="2">
    <source>
        <dbReference type="PROSITE-ProRule" id="PRU00176"/>
    </source>
</evidence>
<feature type="compositionally biased region" description="Basic and acidic residues" evidence="3">
    <location>
        <begin position="290"/>
        <end position="301"/>
    </location>
</feature>
<sequence>MVNVAPTPSSEKHFPAPQLSTTSTDLSISASGDTSRLCLAGYLYVLKQAFHFLFRERSKFIMSYSGPPGAPGSHSSLPPRPPSKPSAGFKPSFSAAPTAYSTPPATYGAPATSSYSRPSSYGAAAPQSYGAPPATTSYSSYPSAPPSLGAARPGYQQLPASYNPYPAQNVPGQPQSYYGAGSAGSYSTPPQIRNPFPAPAPVGAAGSGAAIGPQYDPEEAAQIAQWQSAYMPKDASSADPVPPTGKGASRFGPGSYGPSGANSVPGADANKSGVATPTTTDTATPTTAAGEKKKTVIREGGGKKWADDSLLEWDPSHLRLFVGNLAGETTDESLLKAFSRWSSVQRAKVIRDKRTTKSKGYGFVSFSDPDDFFQAAKEMNGKYIQSHPVVVHKAKTEIKPQVVREDRGRHNKGKNWKDKKNKQEGHASGSGLGGKDGTASPFEPHLGPQGGGITKPGQKTRGGLKILG</sequence>
<protein>
    <recommendedName>
        <fullName evidence="4">RRM domain-containing protein</fullName>
    </recommendedName>
</protein>
<comment type="caution">
    <text evidence="5">The sequence shown here is derived from an EMBL/GenBank/DDBJ whole genome shotgun (WGS) entry which is preliminary data.</text>
</comment>
<evidence type="ECO:0000313" key="6">
    <source>
        <dbReference type="Proteomes" id="UP000275385"/>
    </source>
</evidence>
<dbReference type="SUPFAM" id="SSF54928">
    <property type="entry name" value="RNA-binding domain, RBD"/>
    <property type="match status" value="1"/>
</dbReference>
<dbReference type="GO" id="GO:0003729">
    <property type="term" value="F:mRNA binding"/>
    <property type="evidence" value="ECO:0007669"/>
    <property type="project" value="InterPro"/>
</dbReference>
<dbReference type="InterPro" id="IPR012677">
    <property type="entry name" value="Nucleotide-bd_a/b_plait_sf"/>
</dbReference>
<feature type="region of interest" description="Disordered" evidence="3">
    <location>
        <begin position="122"/>
        <end position="213"/>
    </location>
</feature>
<organism evidence="5 6">
    <name type="scientific">Coniochaeta pulveracea</name>
    <dbReference type="NCBI Taxonomy" id="177199"/>
    <lineage>
        <taxon>Eukaryota</taxon>
        <taxon>Fungi</taxon>
        <taxon>Dikarya</taxon>
        <taxon>Ascomycota</taxon>
        <taxon>Pezizomycotina</taxon>
        <taxon>Sordariomycetes</taxon>
        <taxon>Sordariomycetidae</taxon>
        <taxon>Coniochaetales</taxon>
        <taxon>Coniochaetaceae</taxon>
        <taxon>Coniochaeta</taxon>
    </lineage>
</organism>
<feature type="compositionally biased region" description="Basic and acidic residues" evidence="3">
    <location>
        <begin position="415"/>
        <end position="425"/>
    </location>
</feature>
<dbReference type="Pfam" id="PF00076">
    <property type="entry name" value="RRM_1"/>
    <property type="match status" value="1"/>
</dbReference>
<keyword evidence="1 2" id="KW-0694">RNA-binding</keyword>
<feature type="compositionally biased region" description="Low complexity" evidence="3">
    <location>
        <begin position="66"/>
        <end position="77"/>
    </location>
</feature>
<evidence type="ECO:0000313" key="5">
    <source>
        <dbReference type="EMBL" id="RKU41641.1"/>
    </source>
</evidence>
<feature type="compositionally biased region" description="Low complexity" evidence="3">
    <location>
        <begin position="131"/>
        <end position="142"/>
    </location>
</feature>
<feature type="compositionally biased region" description="Low complexity" evidence="3">
    <location>
        <begin position="201"/>
        <end position="213"/>
    </location>
</feature>
<evidence type="ECO:0000256" key="3">
    <source>
        <dbReference type="SAM" id="MobiDB-lite"/>
    </source>
</evidence>
<evidence type="ECO:0000259" key="4">
    <source>
        <dbReference type="PROSITE" id="PS50102"/>
    </source>
</evidence>
<name>A0A420Y144_9PEZI</name>
<feature type="region of interest" description="Disordered" evidence="3">
    <location>
        <begin position="1"/>
        <end position="29"/>
    </location>
</feature>
<feature type="compositionally biased region" description="Low complexity" evidence="3">
    <location>
        <begin position="176"/>
        <end position="187"/>
    </location>
</feature>
<feature type="region of interest" description="Disordered" evidence="3">
    <location>
        <begin position="66"/>
        <end position="91"/>
    </location>
</feature>
<gene>
    <name evidence="5" type="ORF">DL546_001652</name>
</gene>
<dbReference type="STRING" id="177199.A0A420Y144"/>
<evidence type="ECO:0000256" key="1">
    <source>
        <dbReference type="ARBA" id="ARBA00022884"/>
    </source>
</evidence>
<dbReference type="PANTHER" id="PTHR47640">
    <property type="entry name" value="TRNA SELENOCYSTEINE 1-ASSOCIATED PROTEIN 1-RELATED-RELATED"/>
    <property type="match status" value="1"/>
</dbReference>
<dbReference type="InterPro" id="IPR000504">
    <property type="entry name" value="RRM_dom"/>
</dbReference>
<dbReference type="SMART" id="SM00360">
    <property type="entry name" value="RRM"/>
    <property type="match status" value="1"/>
</dbReference>
<accession>A0A420Y144</accession>
<dbReference type="InterPro" id="IPR050825">
    <property type="entry name" value="RBM42_RBP45_47-like"/>
</dbReference>
<keyword evidence="6" id="KW-1185">Reference proteome</keyword>
<dbReference type="InterPro" id="IPR035979">
    <property type="entry name" value="RBD_domain_sf"/>
</dbReference>
<dbReference type="PROSITE" id="PS50102">
    <property type="entry name" value="RRM"/>
    <property type="match status" value="1"/>
</dbReference>
<dbReference type="Gene3D" id="3.30.70.330">
    <property type="match status" value="1"/>
</dbReference>
<feature type="region of interest" description="Disordered" evidence="3">
    <location>
        <begin position="396"/>
        <end position="468"/>
    </location>
</feature>
<feature type="compositionally biased region" description="Polar residues" evidence="3">
    <location>
        <begin position="18"/>
        <end position="29"/>
    </location>
</feature>
<dbReference type="OrthoDB" id="1749473at2759"/>
<reference evidence="5 6" key="1">
    <citation type="submission" date="2018-08" db="EMBL/GenBank/DDBJ databases">
        <title>Draft genome of the lignicolous fungus Coniochaeta pulveracea.</title>
        <authorList>
            <person name="Borstlap C.J."/>
            <person name="De Witt R.N."/>
            <person name="Botha A."/>
            <person name="Volschenk H."/>
        </authorList>
    </citation>
    <scope>NUCLEOTIDE SEQUENCE [LARGE SCALE GENOMIC DNA]</scope>
    <source>
        <strain evidence="5 6">CAB683</strain>
    </source>
</reference>